<evidence type="ECO:0000313" key="2">
    <source>
        <dbReference type="Proteomes" id="UP000732193"/>
    </source>
</evidence>
<sequence>MKLSAQQMQTGLRPDPAFAAWYGEEFMKIHLPQSYFGVSDEGRPEMILNGRRYAEQFGFTDIRAQMRFITLMWQIGANFFVHPGFREVLADRSLPELDRIDQLYNVPKDQATYAIMNPDDRYWYPYMVPKQGSAT</sequence>
<protein>
    <submittedName>
        <fullName evidence="1">Uncharacterized protein</fullName>
    </submittedName>
</protein>
<dbReference type="AlphaFoldDB" id="A0AAE2W0N0"/>
<dbReference type="Proteomes" id="UP000732193">
    <property type="component" value="Unassembled WGS sequence"/>
</dbReference>
<dbReference type="RefSeq" id="WP_064223930.1">
    <property type="nucleotide sequence ID" value="NZ_JAFBRH010000004.1"/>
</dbReference>
<reference evidence="1 2" key="1">
    <citation type="submission" date="2021-01" db="EMBL/GenBank/DDBJ databases">
        <title>Diatom-associated Roseobacters Show Island Model of Population Structure.</title>
        <authorList>
            <person name="Qu L."/>
            <person name="Feng X."/>
            <person name="Chen Y."/>
            <person name="Li L."/>
            <person name="Wang X."/>
            <person name="Hu Z."/>
            <person name="Wang H."/>
            <person name="Luo H."/>
        </authorList>
    </citation>
    <scope>NUCLEOTIDE SEQUENCE [LARGE SCALE GENOMIC DNA]</scope>
    <source>
        <strain evidence="1 2">TR60-84</strain>
    </source>
</reference>
<proteinExistence type="predicted"/>
<keyword evidence="2" id="KW-1185">Reference proteome</keyword>
<accession>A0AAE2W0N0</accession>
<name>A0AAE2W0N0_9RHOB</name>
<gene>
    <name evidence="1" type="ORF">JQV55_15980</name>
</gene>
<dbReference type="EMBL" id="JAFBRM010000004">
    <property type="protein sequence ID" value="MBM1715070.1"/>
    <property type="molecule type" value="Genomic_DNA"/>
</dbReference>
<evidence type="ECO:0000313" key="1">
    <source>
        <dbReference type="EMBL" id="MBM1715070.1"/>
    </source>
</evidence>
<organism evidence="1 2">
    <name type="scientific">Sulfitobacter geojensis</name>
    <dbReference type="NCBI Taxonomy" id="1342299"/>
    <lineage>
        <taxon>Bacteria</taxon>
        <taxon>Pseudomonadati</taxon>
        <taxon>Pseudomonadota</taxon>
        <taxon>Alphaproteobacteria</taxon>
        <taxon>Rhodobacterales</taxon>
        <taxon>Roseobacteraceae</taxon>
        <taxon>Sulfitobacter</taxon>
    </lineage>
</organism>
<comment type="caution">
    <text evidence="1">The sequence shown here is derived from an EMBL/GenBank/DDBJ whole genome shotgun (WGS) entry which is preliminary data.</text>
</comment>